<evidence type="ECO:0000313" key="2">
    <source>
        <dbReference type="EMBL" id="AKU79407.1"/>
    </source>
</evidence>
<feature type="transmembrane region" description="Helical" evidence="1">
    <location>
        <begin position="82"/>
        <end position="99"/>
    </location>
</feature>
<evidence type="ECO:0000256" key="1">
    <source>
        <dbReference type="SAM" id="Phobius"/>
    </source>
</evidence>
<evidence type="ECO:0008006" key="4">
    <source>
        <dbReference type="Google" id="ProtNLM"/>
    </source>
</evidence>
<sequence length="211" mass="25337">MKNNKKLIIKRTLIFLLILTLSALTHAQVSFLNIFFKILIFSSLFILYLFIRIKFWKIIIQKHRIIKDIYTQNSNLKLPKDIFYLWINIFFFVVLSINNYEKNSIYFELKLLVLGFTIFWYILIELSYLKNITLLCVFDNMWKIILNLVCLSIFKIVKHIRKLSLETAHKIILMINYFKFRNICKNSAIVHKLKNTLLLKINLISFGDNFN</sequence>
<feature type="transmembrane region" description="Helical" evidence="1">
    <location>
        <begin position="37"/>
        <end position="55"/>
    </location>
</feature>
<keyword evidence="3" id="KW-1185">Reference proteome</keyword>
<name>A0A0K1P662_9MOLU</name>
<protein>
    <recommendedName>
        <fullName evidence="4">Transmembrane protein</fullName>
    </recommendedName>
</protein>
<dbReference type="AlphaFoldDB" id="A0A0K1P662"/>
<organism evidence="2 3">
    <name type="scientific">Spiroplasma turonicum</name>
    <dbReference type="NCBI Taxonomy" id="216946"/>
    <lineage>
        <taxon>Bacteria</taxon>
        <taxon>Bacillati</taxon>
        <taxon>Mycoplasmatota</taxon>
        <taxon>Mollicutes</taxon>
        <taxon>Entomoplasmatales</taxon>
        <taxon>Spiroplasmataceae</taxon>
        <taxon>Spiroplasma</taxon>
    </lineage>
</organism>
<reference evidence="2 3" key="1">
    <citation type="journal article" date="2015" name="Genome Announc.">
        <title>Complete Genome Sequence of Spiroplasma turonicum Strain Tab4cT, a Parasite of a Horse Fly, Haematopota sp. (Diptera: Tabanidae).</title>
        <authorList>
            <person name="Davis R.E."/>
            <person name="Shao J."/>
            <person name="Zhao Y."/>
            <person name="Gasparich G.E."/>
            <person name="Gaynor B.J."/>
            <person name="Donofrio N."/>
        </authorList>
    </citation>
    <scope>NUCLEOTIDE SEQUENCE [LARGE SCALE GENOMIC DNA]</scope>
    <source>
        <strain evidence="2 3">Tab4c</strain>
    </source>
</reference>
<proteinExistence type="predicted"/>
<dbReference type="EMBL" id="CP012328">
    <property type="protein sequence ID" value="AKU79407.1"/>
    <property type="molecule type" value="Genomic_DNA"/>
</dbReference>
<dbReference type="RefSeq" id="WP_075048013.1">
    <property type="nucleotide sequence ID" value="NZ_CP012328.1"/>
</dbReference>
<keyword evidence="1" id="KW-1133">Transmembrane helix</keyword>
<keyword evidence="1" id="KW-0812">Transmembrane</keyword>
<dbReference type="Proteomes" id="UP000067243">
    <property type="component" value="Chromosome"/>
</dbReference>
<gene>
    <name evidence="2" type="ORF">STURON_00161</name>
</gene>
<evidence type="ECO:0000313" key="3">
    <source>
        <dbReference type="Proteomes" id="UP000067243"/>
    </source>
</evidence>
<dbReference type="STRING" id="216946.STURO_v1c01590"/>
<keyword evidence="1" id="KW-0472">Membrane</keyword>
<accession>A0A0K1P662</accession>
<dbReference type="KEGG" id="stur:STURON_00161"/>
<dbReference type="PATRIC" id="fig|216946.3.peg.159"/>